<evidence type="ECO:0000259" key="2">
    <source>
        <dbReference type="Pfam" id="PF12850"/>
    </source>
</evidence>
<name>A0ABX1VHH9_9PLAN</name>
<organism evidence="3 4">
    <name type="scientific">Alienimonas chondri</name>
    <dbReference type="NCBI Taxonomy" id="2681879"/>
    <lineage>
        <taxon>Bacteria</taxon>
        <taxon>Pseudomonadati</taxon>
        <taxon>Planctomycetota</taxon>
        <taxon>Planctomycetia</taxon>
        <taxon>Planctomycetales</taxon>
        <taxon>Planctomycetaceae</taxon>
        <taxon>Alienimonas</taxon>
    </lineage>
</organism>
<dbReference type="PANTHER" id="PTHR43165:SF1">
    <property type="entry name" value="PHOSPHODIESTERASE MJ0936"/>
    <property type="match status" value="1"/>
</dbReference>
<keyword evidence="4" id="KW-1185">Reference proteome</keyword>
<feature type="domain" description="Calcineurin-like phosphoesterase" evidence="2">
    <location>
        <begin position="3"/>
        <end position="175"/>
    </location>
</feature>
<dbReference type="InterPro" id="IPR029052">
    <property type="entry name" value="Metallo-depent_PP-like"/>
</dbReference>
<dbReference type="InterPro" id="IPR053193">
    <property type="entry name" value="MetalloPDE_YfcE-like"/>
</dbReference>
<sequence length="193" mass="21084">MQRLAVLADTHGRVPEAVAALAVLDAHAPDLFVHCGDVGGGRYSAHGVLNELARVAGDRPVYLVPGNNDRDPAALETAADERGLHYGDPALIELNGVRICVTHGTKWEQDDFAERGVDGVYYDLICSGHTHRRAWERKTFPNRTEDGPAGERSVHLLNPGACWRADPRSVALLDLPSPDPATWKRTFLDVPRP</sequence>
<evidence type="ECO:0000256" key="1">
    <source>
        <dbReference type="ARBA" id="ARBA00008950"/>
    </source>
</evidence>
<dbReference type="Proteomes" id="UP000609651">
    <property type="component" value="Unassembled WGS sequence"/>
</dbReference>
<protein>
    <recommendedName>
        <fullName evidence="2">Calcineurin-like phosphoesterase domain-containing protein</fullName>
    </recommendedName>
</protein>
<dbReference type="SUPFAM" id="SSF56300">
    <property type="entry name" value="Metallo-dependent phosphatases"/>
    <property type="match status" value="1"/>
</dbReference>
<evidence type="ECO:0000313" key="4">
    <source>
        <dbReference type="Proteomes" id="UP000609651"/>
    </source>
</evidence>
<gene>
    <name evidence="3" type="ORF">LzC2_33600</name>
</gene>
<comment type="similarity">
    <text evidence="1">Belongs to the metallophosphoesterase superfamily. YfcE family.</text>
</comment>
<proteinExistence type="inferred from homology"/>
<evidence type="ECO:0000313" key="3">
    <source>
        <dbReference type="EMBL" id="NNJ27259.1"/>
    </source>
</evidence>
<dbReference type="Gene3D" id="3.60.21.10">
    <property type="match status" value="1"/>
</dbReference>
<dbReference type="EMBL" id="WTPX01000134">
    <property type="protein sequence ID" value="NNJ27259.1"/>
    <property type="molecule type" value="Genomic_DNA"/>
</dbReference>
<dbReference type="PANTHER" id="PTHR43165">
    <property type="entry name" value="METALLOPHOSPHOESTERASE"/>
    <property type="match status" value="1"/>
</dbReference>
<accession>A0ABX1VHH9</accession>
<dbReference type="Pfam" id="PF12850">
    <property type="entry name" value="Metallophos_2"/>
    <property type="match status" value="1"/>
</dbReference>
<comment type="caution">
    <text evidence="3">The sequence shown here is derived from an EMBL/GenBank/DDBJ whole genome shotgun (WGS) entry which is preliminary data.</text>
</comment>
<dbReference type="InterPro" id="IPR024654">
    <property type="entry name" value="Calcineurin-like_PHP_lpxH"/>
</dbReference>
<dbReference type="RefSeq" id="WP_171189118.1">
    <property type="nucleotide sequence ID" value="NZ_WTPX01000134.1"/>
</dbReference>
<reference evidence="3 4" key="1">
    <citation type="journal article" date="2020" name="Syst. Appl. Microbiol.">
        <title>Alienimonas chondri sp. nov., a novel planctomycete isolated from the biofilm of the red alga Chondrus crispus.</title>
        <authorList>
            <person name="Vitorino I."/>
            <person name="Albuquerque L."/>
            <person name="Wiegand S."/>
            <person name="Kallscheuer N."/>
            <person name="da Costa M.S."/>
            <person name="Lobo-da-Cunha A."/>
            <person name="Jogler C."/>
            <person name="Lage O.M."/>
        </authorList>
    </citation>
    <scope>NUCLEOTIDE SEQUENCE [LARGE SCALE GENOMIC DNA]</scope>
    <source>
        <strain evidence="3 4">LzC2</strain>
    </source>
</reference>